<dbReference type="PROSITE" id="PS50901">
    <property type="entry name" value="FTSK"/>
    <property type="match status" value="1"/>
</dbReference>
<evidence type="ECO:0000313" key="21">
    <source>
        <dbReference type="Proteomes" id="UP000185678"/>
    </source>
</evidence>
<dbReference type="Pfam" id="PF17854">
    <property type="entry name" value="FtsK_alpha"/>
    <property type="match status" value="1"/>
</dbReference>
<gene>
    <name evidence="20" type="ORF">SAMN05421779_102224</name>
</gene>
<feature type="compositionally biased region" description="Pro residues" evidence="17">
    <location>
        <begin position="147"/>
        <end position="156"/>
    </location>
</feature>
<dbReference type="InterPro" id="IPR050206">
    <property type="entry name" value="FtsK/SpoIIIE/SftA"/>
</dbReference>
<comment type="subunit">
    <text evidence="15">Homohexamer. Forms a ring that surrounds DNA.</text>
</comment>
<dbReference type="PANTHER" id="PTHR22683:SF41">
    <property type="entry name" value="DNA TRANSLOCASE FTSK"/>
    <property type="match status" value="1"/>
</dbReference>
<evidence type="ECO:0000256" key="1">
    <source>
        <dbReference type="ARBA" id="ARBA00004651"/>
    </source>
</evidence>
<dbReference type="SUPFAM" id="SSF46785">
    <property type="entry name" value="Winged helix' DNA-binding domain"/>
    <property type="match status" value="1"/>
</dbReference>
<dbReference type="GO" id="GO:0005886">
    <property type="term" value="C:plasma membrane"/>
    <property type="evidence" value="ECO:0007669"/>
    <property type="project" value="UniProtKB-SubCell"/>
</dbReference>
<dbReference type="SMART" id="SM00843">
    <property type="entry name" value="Ftsk_gamma"/>
    <property type="match status" value="1"/>
</dbReference>
<evidence type="ECO:0000256" key="3">
    <source>
        <dbReference type="ARBA" id="ARBA00020887"/>
    </source>
</evidence>
<dbReference type="InterPro" id="IPR025199">
    <property type="entry name" value="FtsK_4TM"/>
</dbReference>
<feature type="binding site" evidence="16">
    <location>
        <begin position="772"/>
        <end position="779"/>
    </location>
    <ligand>
        <name>ATP</name>
        <dbReference type="ChEBI" id="CHEBI:30616"/>
    </ligand>
</feature>
<dbReference type="PANTHER" id="PTHR22683">
    <property type="entry name" value="SPORULATION PROTEIN RELATED"/>
    <property type="match status" value="1"/>
</dbReference>
<protein>
    <recommendedName>
        <fullName evidence="3">DNA translocase FtsK</fullName>
    </recommendedName>
</protein>
<keyword evidence="5" id="KW-0132">Cell division</keyword>
<evidence type="ECO:0000256" key="10">
    <source>
        <dbReference type="ARBA" id="ARBA00022989"/>
    </source>
</evidence>
<evidence type="ECO:0000259" key="19">
    <source>
        <dbReference type="PROSITE" id="PS50901"/>
    </source>
</evidence>
<dbReference type="InterPro" id="IPR036388">
    <property type="entry name" value="WH-like_DNA-bd_sf"/>
</dbReference>
<evidence type="ECO:0000256" key="15">
    <source>
        <dbReference type="ARBA" id="ARBA00025923"/>
    </source>
</evidence>
<keyword evidence="10 18" id="KW-1133">Transmembrane helix</keyword>
<feature type="compositionally biased region" description="Pro residues" evidence="17">
    <location>
        <begin position="84"/>
        <end position="93"/>
    </location>
</feature>
<keyword evidence="11" id="KW-0238">DNA-binding</keyword>
<dbReference type="GO" id="GO:0051301">
    <property type="term" value="P:cell division"/>
    <property type="evidence" value="ECO:0007669"/>
    <property type="project" value="UniProtKB-KW"/>
</dbReference>
<evidence type="ECO:0000256" key="2">
    <source>
        <dbReference type="ARBA" id="ARBA00006474"/>
    </source>
</evidence>
<feature type="compositionally biased region" description="Pro residues" evidence="17">
    <location>
        <begin position="102"/>
        <end position="111"/>
    </location>
</feature>
<evidence type="ECO:0000256" key="16">
    <source>
        <dbReference type="PROSITE-ProRule" id="PRU00289"/>
    </source>
</evidence>
<keyword evidence="8" id="KW-0159">Chromosome partition</keyword>
<dbReference type="RefSeq" id="WP_084194597.1">
    <property type="nucleotide sequence ID" value="NZ_FTOA01000002.1"/>
</dbReference>
<dbReference type="Pfam" id="PF09397">
    <property type="entry name" value="FtsK_gamma"/>
    <property type="match status" value="1"/>
</dbReference>
<dbReference type="InterPro" id="IPR002543">
    <property type="entry name" value="FtsK_dom"/>
</dbReference>
<dbReference type="GO" id="GO:0007059">
    <property type="term" value="P:chromosome segregation"/>
    <property type="evidence" value="ECO:0007669"/>
    <property type="project" value="UniProtKB-KW"/>
</dbReference>
<keyword evidence="6 18" id="KW-0812">Transmembrane</keyword>
<dbReference type="Gene3D" id="3.30.980.40">
    <property type="match status" value="1"/>
</dbReference>
<dbReference type="Gene3D" id="3.40.50.300">
    <property type="entry name" value="P-loop containing nucleotide triphosphate hydrolases"/>
    <property type="match status" value="1"/>
</dbReference>
<dbReference type="Gene3D" id="1.10.10.10">
    <property type="entry name" value="Winged helix-like DNA-binding domain superfamily/Winged helix DNA-binding domain"/>
    <property type="match status" value="1"/>
</dbReference>
<evidence type="ECO:0000256" key="4">
    <source>
        <dbReference type="ARBA" id="ARBA00022475"/>
    </source>
</evidence>
<dbReference type="InterPro" id="IPR036390">
    <property type="entry name" value="WH_DNA-bd_sf"/>
</dbReference>
<feature type="compositionally biased region" description="Low complexity" evidence="17">
    <location>
        <begin position="228"/>
        <end position="242"/>
    </location>
</feature>
<feature type="transmembrane region" description="Helical" evidence="18">
    <location>
        <begin position="318"/>
        <end position="338"/>
    </location>
</feature>
<keyword evidence="4" id="KW-1003">Cell membrane</keyword>
<dbReference type="GO" id="GO:0003677">
    <property type="term" value="F:DNA binding"/>
    <property type="evidence" value="ECO:0007669"/>
    <property type="project" value="UniProtKB-KW"/>
</dbReference>
<feature type="transmembrane region" description="Helical" evidence="18">
    <location>
        <begin position="428"/>
        <end position="448"/>
    </location>
</feature>
<feature type="compositionally biased region" description="Pro residues" evidence="17">
    <location>
        <begin position="179"/>
        <end position="192"/>
    </location>
</feature>
<proteinExistence type="inferred from homology"/>
<evidence type="ECO:0000256" key="7">
    <source>
        <dbReference type="ARBA" id="ARBA00022741"/>
    </source>
</evidence>
<feature type="compositionally biased region" description="Basic and acidic residues" evidence="17">
    <location>
        <begin position="243"/>
        <end position="253"/>
    </location>
</feature>
<comment type="subcellular location">
    <subcellularLocation>
        <location evidence="1">Cell membrane</location>
        <topology evidence="1">Multi-pass membrane protein</topology>
    </subcellularLocation>
</comment>
<name>A0A1N7JGF0_9PROT</name>
<dbReference type="EMBL" id="FTOA01000002">
    <property type="protein sequence ID" value="SIS48334.1"/>
    <property type="molecule type" value="Genomic_DNA"/>
</dbReference>
<keyword evidence="7 16" id="KW-0547">Nucleotide-binding</keyword>
<dbReference type="InterPro" id="IPR027417">
    <property type="entry name" value="P-loop_NTPase"/>
</dbReference>
<evidence type="ECO:0000256" key="8">
    <source>
        <dbReference type="ARBA" id="ARBA00022829"/>
    </source>
</evidence>
<evidence type="ECO:0000256" key="11">
    <source>
        <dbReference type="ARBA" id="ARBA00023125"/>
    </source>
</evidence>
<comment type="similarity">
    <text evidence="2">Belongs to the FtsK/SpoIIIE/SftA family.</text>
</comment>
<evidence type="ECO:0000313" key="20">
    <source>
        <dbReference type="EMBL" id="SIS48334.1"/>
    </source>
</evidence>
<feature type="region of interest" description="Disordered" evidence="17">
    <location>
        <begin position="126"/>
        <end position="302"/>
    </location>
</feature>
<feature type="domain" description="FtsK" evidence="19">
    <location>
        <begin position="755"/>
        <end position="974"/>
    </location>
</feature>
<dbReference type="Pfam" id="PF01580">
    <property type="entry name" value="FtsK_SpoIIIE"/>
    <property type="match status" value="1"/>
</dbReference>
<dbReference type="Proteomes" id="UP000185678">
    <property type="component" value="Unassembled WGS sequence"/>
</dbReference>
<evidence type="ECO:0000256" key="12">
    <source>
        <dbReference type="ARBA" id="ARBA00023136"/>
    </source>
</evidence>
<feature type="compositionally biased region" description="Basic and acidic residues" evidence="17">
    <location>
        <begin position="25"/>
        <end position="34"/>
    </location>
</feature>
<evidence type="ECO:0000256" key="17">
    <source>
        <dbReference type="SAM" id="MobiDB-lite"/>
    </source>
</evidence>
<dbReference type="OrthoDB" id="9807790at2"/>
<dbReference type="InterPro" id="IPR041027">
    <property type="entry name" value="FtsK_alpha"/>
</dbReference>
<organism evidence="20 21">
    <name type="scientific">Insolitispirillum peregrinum</name>
    <dbReference type="NCBI Taxonomy" id="80876"/>
    <lineage>
        <taxon>Bacteria</taxon>
        <taxon>Pseudomonadati</taxon>
        <taxon>Pseudomonadota</taxon>
        <taxon>Alphaproteobacteria</taxon>
        <taxon>Rhodospirillales</taxon>
        <taxon>Novispirillaceae</taxon>
        <taxon>Insolitispirillum</taxon>
    </lineage>
</organism>
<feature type="transmembrane region" description="Helical" evidence="18">
    <location>
        <begin position="399"/>
        <end position="422"/>
    </location>
</feature>
<evidence type="ECO:0000256" key="9">
    <source>
        <dbReference type="ARBA" id="ARBA00022840"/>
    </source>
</evidence>
<feature type="transmembrane region" description="Helical" evidence="18">
    <location>
        <begin position="460"/>
        <end position="480"/>
    </location>
</feature>
<keyword evidence="13" id="KW-0131">Cell cycle</keyword>
<dbReference type="InterPro" id="IPR018541">
    <property type="entry name" value="Ftsk_gamma"/>
</dbReference>
<sequence>MALFGGKKTGLSRFLANGQQRRAGPRREDERREPSFGGTPSQASPQGRPGDGGAASALPADLQGWAVEPSPPADVWASQGIAPPAEPEAPPVPEARWEAPPELAPPEPVLPEPVTPFIPPVALETVRGPLWSGPPNVLPEPVETEEPPPAPSPPASAPAGFIDPLYAEPSPVPQSVSLPEPPPAAAPPPPFPAEAQGGQSLPPPLSPPASFASPPALPLVDPARVEDPSPVSVPSRAPSGPRARPDPRPDLRPGSRQGNPVGADGARRAPPPGRRPQGKNRKRPPAGFNRPRAKAAPKRPPLFPREVRESLQRTFWRLWGLAVVIFAGMVATALLTYAPTDPSLNTATHQAVLNALGVPGAYAADVLIQAFGLAGFAPILLLVAWGLRQAAALPITWLPLRLLSLLISLVLLATAFAPVVMVGVGAEVLPLPAGAGGFVGTLALASLRTAAAQAGAGRDVTWLVAWLSGVLALPFLAGAMELRWREARKGVHNLADLGRAAGSGAQRIRDAANEVAHASLEKVIGQRPLIPGYPAGRTEERADVLEPILVSATGEEISPAEAAWREQKAAAAAAAAALVEEPEDEPTIIARAIITPSRRARKRAEEQAIALRPDEDDGFRLPSLELLRLPLESSIPPVKEQTLERNARRLESVLAEFGVNGQIVEVRPGPVVTHYELCPTQGTKAARVVGLADDVARLMEVSVIRVAVMPGNATIGIEIPNGRRERINFRELLAEDDFRAHDHGLTLALGRDINGAPVFADLARMPHLLLAGGVGMGKTMAMNTMICSLLYRQTPDQCRLILIDPKGSSFNIYTDIPHLLTPVIRDTGQAIVALKWMLKEVENRNRVMSSLGVRTIASYNARLRDALEKGQTLTRTVQVGFDAETNQPKYEEQALDMTPLPLVVVVVDEMAPLMKIASKAMENLITHLMQVARISGVHLIMSTSETSTEVITPSVANNFPARIAFQVETKIDSRTILNEAGAENLLGPGDMLYLAQGGRMMRVHAPYVSQGEIETVVAHLQAEGEPNYVSAVLDDSRAKAVIDATAKGHDRSKPEYKGDEELFRQAVLLVARERKASTSFVQRKLQIPYNQAAEMIARMEQKGMISKASYIGQREVLLPTPETPPAEAATDKPASAE</sequence>
<dbReference type="Pfam" id="PF13491">
    <property type="entry name" value="FtsK_4TM"/>
    <property type="match status" value="1"/>
</dbReference>
<feature type="region of interest" description="Disordered" evidence="17">
    <location>
        <begin position="1"/>
        <end position="111"/>
    </location>
</feature>
<evidence type="ECO:0000256" key="5">
    <source>
        <dbReference type="ARBA" id="ARBA00022618"/>
    </source>
</evidence>
<accession>A0A1N7JGF0</accession>
<evidence type="ECO:0000256" key="14">
    <source>
        <dbReference type="ARBA" id="ARBA00024784"/>
    </source>
</evidence>
<evidence type="ECO:0000256" key="13">
    <source>
        <dbReference type="ARBA" id="ARBA00023306"/>
    </source>
</evidence>
<feature type="transmembrane region" description="Helical" evidence="18">
    <location>
        <begin position="366"/>
        <end position="387"/>
    </location>
</feature>
<evidence type="ECO:0000256" key="6">
    <source>
        <dbReference type="ARBA" id="ARBA00022692"/>
    </source>
</evidence>
<keyword evidence="9 16" id="KW-0067">ATP-binding</keyword>
<dbReference type="GO" id="GO:0005524">
    <property type="term" value="F:ATP binding"/>
    <property type="evidence" value="ECO:0007669"/>
    <property type="project" value="UniProtKB-UniRule"/>
</dbReference>
<keyword evidence="21" id="KW-1185">Reference proteome</keyword>
<dbReference type="AlphaFoldDB" id="A0A1N7JGF0"/>
<dbReference type="STRING" id="80876.SAMN05421779_102224"/>
<reference evidence="20 21" key="1">
    <citation type="submission" date="2017-01" db="EMBL/GenBank/DDBJ databases">
        <authorList>
            <person name="Mah S.A."/>
            <person name="Swanson W.J."/>
            <person name="Moy G.W."/>
            <person name="Vacquier V.D."/>
        </authorList>
    </citation>
    <scope>NUCLEOTIDE SEQUENCE [LARGE SCALE GENOMIC DNA]</scope>
    <source>
        <strain evidence="20 21">DSM 11589</strain>
    </source>
</reference>
<feature type="region of interest" description="Disordered" evidence="17">
    <location>
        <begin position="1117"/>
        <end position="1137"/>
    </location>
</feature>
<dbReference type="SUPFAM" id="SSF52540">
    <property type="entry name" value="P-loop containing nucleoside triphosphate hydrolases"/>
    <property type="match status" value="1"/>
</dbReference>
<keyword evidence="12 18" id="KW-0472">Membrane</keyword>
<comment type="function">
    <text evidence="14">Essential cell division protein that coordinates cell division and chromosome segregation. The N-terminus is involved in assembly of the cell-division machinery. The C-terminus functions as a DNA motor that moves dsDNA in an ATP-dependent manner towards the dif recombination site, which is located within the replication terminus region. Translocation stops specifically at Xer-dif sites, where FtsK interacts with the Xer recombinase, allowing activation of chromosome unlinking by recombination. FtsK orienting polar sequences (KOPS) guide the direction of DNA translocation. FtsK can remove proteins from DNA as it translocates, but translocation stops specifically at XerCD-dif site, thereby preventing removal of XerC and XerD from dif.</text>
</comment>
<evidence type="ECO:0000256" key="18">
    <source>
        <dbReference type="SAM" id="Phobius"/>
    </source>
</evidence>